<dbReference type="SUPFAM" id="SSF53756">
    <property type="entry name" value="UDP-Glycosyltransferase/glycogen phosphorylase"/>
    <property type="match status" value="1"/>
</dbReference>
<dbReference type="Pfam" id="PF13579">
    <property type="entry name" value="Glyco_trans_4_4"/>
    <property type="match status" value="1"/>
</dbReference>
<feature type="domain" description="Glycosyltransferase subfamily 4-like N-terminal" evidence="3">
    <location>
        <begin position="32"/>
        <end position="188"/>
    </location>
</feature>
<dbReference type="GO" id="GO:0016757">
    <property type="term" value="F:glycosyltransferase activity"/>
    <property type="evidence" value="ECO:0007669"/>
    <property type="project" value="UniProtKB-KW"/>
</dbReference>
<evidence type="ECO:0000256" key="1">
    <source>
        <dbReference type="ARBA" id="ARBA00022676"/>
    </source>
</evidence>
<accession>A0ABU2K682</accession>
<comment type="caution">
    <text evidence="4">The sequence shown here is derived from an EMBL/GenBank/DDBJ whole genome shotgun (WGS) entry which is preliminary data.</text>
</comment>
<dbReference type="Gene3D" id="3.40.50.2000">
    <property type="entry name" value="Glycogen Phosphorylase B"/>
    <property type="match status" value="2"/>
</dbReference>
<organism evidence="4 5">
    <name type="scientific">Blastococcus goldschmidtiae</name>
    <dbReference type="NCBI Taxonomy" id="3075546"/>
    <lineage>
        <taxon>Bacteria</taxon>
        <taxon>Bacillati</taxon>
        <taxon>Actinomycetota</taxon>
        <taxon>Actinomycetes</taxon>
        <taxon>Geodermatophilales</taxon>
        <taxon>Geodermatophilaceae</taxon>
        <taxon>Blastococcus</taxon>
    </lineage>
</organism>
<keyword evidence="1 4" id="KW-0328">Glycosyltransferase</keyword>
<dbReference type="EMBL" id="JAVREI010000003">
    <property type="protein sequence ID" value="MDT0275708.1"/>
    <property type="molecule type" value="Genomic_DNA"/>
</dbReference>
<proteinExistence type="predicted"/>
<evidence type="ECO:0000259" key="3">
    <source>
        <dbReference type="Pfam" id="PF13579"/>
    </source>
</evidence>
<keyword evidence="2 4" id="KW-0808">Transferase</keyword>
<dbReference type="Proteomes" id="UP001183222">
    <property type="component" value="Unassembled WGS sequence"/>
</dbReference>
<evidence type="ECO:0000256" key="2">
    <source>
        <dbReference type="ARBA" id="ARBA00022679"/>
    </source>
</evidence>
<dbReference type="CDD" id="cd03801">
    <property type="entry name" value="GT4_PimA-like"/>
    <property type="match status" value="1"/>
</dbReference>
<gene>
    <name evidence="4" type="ORF">RM425_07300</name>
</gene>
<protein>
    <submittedName>
        <fullName evidence="4">Glycosyltransferase family 4 protein</fullName>
        <ecNumber evidence="4">2.4.-.-</ecNumber>
    </submittedName>
</protein>
<dbReference type="PANTHER" id="PTHR12526">
    <property type="entry name" value="GLYCOSYLTRANSFERASE"/>
    <property type="match status" value="1"/>
</dbReference>
<dbReference type="RefSeq" id="WP_311344532.1">
    <property type="nucleotide sequence ID" value="NZ_JAVREI010000003.1"/>
</dbReference>
<dbReference type="EC" id="2.4.-.-" evidence="4"/>
<sequence>MTRRGDVVADAPTGTVLVAHPSADLYGSDLQLLESISGLVTRGWRVVVTLPHEGPLTPRLRACGAEVGFLPVPVLRKSLLSPAGLLSLVWSSLRALGPMLQQLRRDAPDAVYVNTVTVPLWLIAARLARRPALCHVHEAEEARTLVRVVLNLPLFLARAVVVNSQAAADTVLSALPGLARRVQVVHNGVPGPATEPGAISTSGRRRIALVGRLSPRKGIDVALEAVALVAAGGHDVSLQLCGSVFPGYEWYEAELRERAARPDLTGRVTFAGYTSPTWPALDRAEVVLVPSRAEPFGNAAVEGQLAARPVVASAVQGLREIVTDGENGLLVPPDDPPALATALTRLLDDPELALRLASEGRASALRRFSPERYQEDIASAVSAIARR</sequence>
<dbReference type="InterPro" id="IPR028098">
    <property type="entry name" value="Glyco_trans_4-like_N"/>
</dbReference>
<name>A0ABU2K682_9ACTN</name>
<evidence type="ECO:0000313" key="5">
    <source>
        <dbReference type="Proteomes" id="UP001183222"/>
    </source>
</evidence>
<reference evidence="5" key="1">
    <citation type="submission" date="2023-07" db="EMBL/GenBank/DDBJ databases">
        <title>30 novel species of actinomycetes from the DSMZ collection.</title>
        <authorList>
            <person name="Nouioui I."/>
        </authorList>
    </citation>
    <scope>NUCLEOTIDE SEQUENCE [LARGE SCALE GENOMIC DNA]</scope>
    <source>
        <strain evidence="5">DSM 46792</strain>
    </source>
</reference>
<keyword evidence="5" id="KW-1185">Reference proteome</keyword>
<evidence type="ECO:0000313" key="4">
    <source>
        <dbReference type="EMBL" id="MDT0275708.1"/>
    </source>
</evidence>
<dbReference type="PANTHER" id="PTHR12526:SF510">
    <property type="entry name" value="D-INOSITOL 3-PHOSPHATE GLYCOSYLTRANSFERASE"/>
    <property type="match status" value="1"/>
</dbReference>
<dbReference type="Pfam" id="PF13692">
    <property type="entry name" value="Glyco_trans_1_4"/>
    <property type="match status" value="1"/>
</dbReference>